<dbReference type="EMBL" id="JAWDGP010005269">
    <property type="protein sequence ID" value="KAK3758516.1"/>
    <property type="molecule type" value="Genomic_DNA"/>
</dbReference>
<comment type="caution">
    <text evidence="1">The sequence shown here is derived from an EMBL/GenBank/DDBJ whole genome shotgun (WGS) entry which is preliminary data.</text>
</comment>
<protein>
    <submittedName>
        <fullName evidence="1">Uncharacterized protein</fullName>
    </submittedName>
</protein>
<dbReference type="AlphaFoldDB" id="A0AAE0YXT9"/>
<evidence type="ECO:0000313" key="1">
    <source>
        <dbReference type="EMBL" id="KAK3758516.1"/>
    </source>
</evidence>
<reference evidence="1" key="1">
    <citation type="journal article" date="2023" name="G3 (Bethesda)">
        <title>A reference genome for the long-term kleptoplast-retaining sea slug Elysia crispata morphotype clarki.</title>
        <authorList>
            <person name="Eastman K.E."/>
            <person name="Pendleton A.L."/>
            <person name="Shaikh M.A."/>
            <person name="Suttiyut T."/>
            <person name="Ogas R."/>
            <person name="Tomko P."/>
            <person name="Gavelis G."/>
            <person name="Widhalm J.R."/>
            <person name="Wisecaver J.H."/>
        </authorList>
    </citation>
    <scope>NUCLEOTIDE SEQUENCE</scope>
    <source>
        <strain evidence="1">ECLA1</strain>
    </source>
</reference>
<gene>
    <name evidence="1" type="ORF">RRG08_058786</name>
</gene>
<proteinExistence type="predicted"/>
<organism evidence="1 2">
    <name type="scientific">Elysia crispata</name>
    <name type="common">lettuce slug</name>
    <dbReference type="NCBI Taxonomy" id="231223"/>
    <lineage>
        <taxon>Eukaryota</taxon>
        <taxon>Metazoa</taxon>
        <taxon>Spiralia</taxon>
        <taxon>Lophotrochozoa</taxon>
        <taxon>Mollusca</taxon>
        <taxon>Gastropoda</taxon>
        <taxon>Heterobranchia</taxon>
        <taxon>Euthyneura</taxon>
        <taxon>Panpulmonata</taxon>
        <taxon>Sacoglossa</taxon>
        <taxon>Placobranchoidea</taxon>
        <taxon>Plakobranchidae</taxon>
        <taxon>Elysia</taxon>
    </lineage>
</organism>
<sequence>MPLSAQFSRLGEATKDLMTVLWGRVSARDDGGPSGESISSVEMQGRRYLQYRKPSSSDVLIRQTPSPEALSALIRKKFREISTSESFRQTDIVDVTLSQRDNTTDNGDMACGRVLFLSTSLFNRINSLILCMEVLAIVQRCSHSCVLFDKQCRDTLHSCVLFDKQCHDTLHSCVLFDKQCRDTLHSCVLFDKQCRDTLHSCVLFDKQCRDTLHSCVLFDKQCHDTLHSCVLFDKQCRDTLHSCVLFDKQCRDTLHSCVLFDKQCRDTLHSCVLFDKQCRDTLHSCVLFDKQCRDTLHSCVLFD</sequence>
<evidence type="ECO:0000313" key="2">
    <source>
        <dbReference type="Proteomes" id="UP001283361"/>
    </source>
</evidence>
<name>A0AAE0YXT9_9GAST</name>
<dbReference type="Proteomes" id="UP001283361">
    <property type="component" value="Unassembled WGS sequence"/>
</dbReference>
<accession>A0AAE0YXT9</accession>
<keyword evidence="2" id="KW-1185">Reference proteome</keyword>